<protein>
    <submittedName>
        <fullName evidence="1">Uncharacterized protein</fullName>
    </submittedName>
</protein>
<organism evidence="1 2">
    <name type="scientific">Jiella pelagia</name>
    <dbReference type="NCBI Taxonomy" id="2986949"/>
    <lineage>
        <taxon>Bacteria</taxon>
        <taxon>Pseudomonadati</taxon>
        <taxon>Pseudomonadota</taxon>
        <taxon>Alphaproteobacteria</taxon>
        <taxon>Hyphomicrobiales</taxon>
        <taxon>Aurantimonadaceae</taxon>
        <taxon>Jiella</taxon>
    </lineage>
</organism>
<dbReference type="InterPro" id="IPR017042">
    <property type="entry name" value="UCP036055"/>
</dbReference>
<reference evidence="1" key="1">
    <citation type="submission" date="2022-12" db="EMBL/GenBank/DDBJ databases">
        <title>Jiella pelagia sp. nov., isolated from phosphonate enriched culture of Northwest Pacific surface seawater.</title>
        <authorList>
            <person name="Shin D.Y."/>
            <person name="Hwang C.Y."/>
        </authorList>
    </citation>
    <scope>NUCLEOTIDE SEQUENCE</scope>
    <source>
        <strain evidence="1">HL-NP1</strain>
        <plasmid evidence="1">unnamed1</plasmid>
    </source>
</reference>
<dbReference type="PIRSF" id="PIRSF036055">
    <property type="entry name" value="UCP036055"/>
    <property type="match status" value="1"/>
</dbReference>
<dbReference type="EMBL" id="CP114028">
    <property type="protein sequence ID" value="WAP66821.1"/>
    <property type="molecule type" value="Genomic_DNA"/>
</dbReference>
<accession>A0ABY7BU52</accession>
<keyword evidence="2" id="KW-1185">Reference proteome</keyword>
<keyword evidence="1" id="KW-0614">Plasmid</keyword>
<dbReference type="RefSeq" id="WP_268879267.1">
    <property type="nucleotide sequence ID" value="NZ_CP114028.1"/>
</dbReference>
<evidence type="ECO:0000313" key="1">
    <source>
        <dbReference type="EMBL" id="WAP66821.1"/>
    </source>
</evidence>
<gene>
    <name evidence="1" type="ORF">OH818_00285</name>
</gene>
<dbReference type="Proteomes" id="UP001164020">
    <property type="component" value="Plasmid unnamed1"/>
</dbReference>
<geneLocation type="plasmid" evidence="1 2">
    <name>unnamed1</name>
</geneLocation>
<sequence length="157" mass="17216">MFAQLISDTAPLGAIIRYSDGTPRPPERHRRKLQAWERHNNTGRLVKKQAATVVGQTTIPASFTLHEGDFASKAVIVLRVFRTFSVDSGLAFSVFEQPMEGSILVFDRPGAASELVHVAQNRQAADEWLSRHGYPEAELQEVTADDAATDGDEGRAA</sequence>
<evidence type="ECO:0000313" key="2">
    <source>
        <dbReference type="Proteomes" id="UP001164020"/>
    </source>
</evidence>
<proteinExistence type="predicted"/>
<name>A0ABY7BU52_9HYPH</name>